<dbReference type="EMBL" id="CADCTI010000119">
    <property type="protein sequence ID" value="CAA9236624.1"/>
    <property type="molecule type" value="Genomic_DNA"/>
</dbReference>
<protein>
    <submittedName>
        <fullName evidence="1">Uncharacterized protein</fullName>
    </submittedName>
</protein>
<sequence>MTTSFALQCPVCGRPVEHPAPPACRTCGLPAVGQAASVVTRIGVTLREIAADRDALLAILRTATPGRAPAPQWTPPA</sequence>
<name>A0A6J4I043_9ACTN</name>
<gene>
    <name evidence="1" type="ORF">AVDCRST_MAG57-1306</name>
</gene>
<feature type="non-terminal residue" evidence="1">
    <location>
        <position position="77"/>
    </location>
</feature>
<evidence type="ECO:0000313" key="1">
    <source>
        <dbReference type="EMBL" id="CAA9236624.1"/>
    </source>
</evidence>
<organism evidence="1">
    <name type="scientific">uncultured Blastococcus sp</name>
    <dbReference type="NCBI Taxonomy" id="217144"/>
    <lineage>
        <taxon>Bacteria</taxon>
        <taxon>Bacillati</taxon>
        <taxon>Actinomycetota</taxon>
        <taxon>Actinomycetes</taxon>
        <taxon>Geodermatophilales</taxon>
        <taxon>Geodermatophilaceae</taxon>
        <taxon>Blastococcus</taxon>
        <taxon>environmental samples</taxon>
    </lineage>
</organism>
<reference evidence="1" key="1">
    <citation type="submission" date="2020-02" db="EMBL/GenBank/DDBJ databases">
        <authorList>
            <person name="Meier V. D."/>
        </authorList>
    </citation>
    <scope>NUCLEOTIDE SEQUENCE</scope>
    <source>
        <strain evidence="1">AVDCRST_MAG57</strain>
    </source>
</reference>
<dbReference type="AlphaFoldDB" id="A0A6J4I043"/>
<proteinExistence type="predicted"/>
<accession>A0A6J4I043</accession>